<dbReference type="Proteomes" id="UP000464754">
    <property type="component" value="Chromosome"/>
</dbReference>
<accession>A0A6N4THJ1</accession>
<dbReference type="RefSeq" id="WP_118276513.1">
    <property type="nucleotide sequence ID" value="NZ_AP019695.1"/>
</dbReference>
<dbReference type="EMBL" id="AP019695">
    <property type="protein sequence ID" value="BBK22676.1"/>
    <property type="molecule type" value="Genomic_DNA"/>
</dbReference>
<protein>
    <submittedName>
        <fullName evidence="1">Uncharacterized protein</fullName>
    </submittedName>
</protein>
<keyword evidence="2" id="KW-1185">Reference proteome</keyword>
<dbReference type="AlphaFoldDB" id="A0A6N4THJ1"/>
<gene>
    <name evidence="1" type="ORF">Aargi30884_15790</name>
</gene>
<dbReference type="KEGG" id="aarg:Aargi30884_15790"/>
<evidence type="ECO:0000313" key="2">
    <source>
        <dbReference type="Proteomes" id="UP000464754"/>
    </source>
</evidence>
<evidence type="ECO:0000313" key="1">
    <source>
        <dbReference type="EMBL" id="BBK22676.1"/>
    </source>
</evidence>
<reference evidence="2" key="1">
    <citation type="submission" date="2019-05" db="EMBL/GenBank/DDBJ databases">
        <title>Complete genome sequencing of Absiella argi strain JCM 30884.</title>
        <authorList>
            <person name="Sakamoto M."/>
            <person name="Murakami T."/>
            <person name="Mori H."/>
        </authorList>
    </citation>
    <scope>NUCLEOTIDE SEQUENCE [LARGE SCALE GENOMIC DNA]</scope>
    <source>
        <strain evidence="2">JCM 30884</strain>
    </source>
</reference>
<sequence>MRILNSYEVSSMIDEIEQDVRNKYDLEDNWYGDCYPDEIHDLGIKIRVCNNEEEFEYLKTKVKELFERWAKDCVMEG</sequence>
<name>A0A6N4THJ1_9FIRM</name>
<organism evidence="1 2">
    <name type="scientific">Amedibacterium intestinale</name>
    <dbReference type="NCBI Taxonomy" id="2583452"/>
    <lineage>
        <taxon>Bacteria</taxon>
        <taxon>Bacillati</taxon>
        <taxon>Bacillota</taxon>
        <taxon>Erysipelotrichia</taxon>
        <taxon>Erysipelotrichales</taxon>
        <taxon>Erysipelotrichaceae</taxon>
        <taxon>Amedibacterium</taxon>
    </lineage>
</organism>
<proteinExistence type="predicted"/>